<organism evidence="8 9">
    <name type="scientific">Sphingomonas pokkalii</name>
    <dbReference type="NCBI Taxonomy" id="2175090"/>
    <lineage>
        <taxon>Bacteria</taxon>
        <taxon>Pseudomonadati</taxon>
        <taxon>Pseudomonadota</taxon>
        <taxon>Alphaproteobacteria</taxon>
        <taxon>Sphingomonadales</taxon>
        <taxon>Sphingomonadaceae</taxon>
        <taxon>Sphingomonas</taxon>
    </lineage>
</organism>
<dbReference type="Pfam" id="PF13356">
    <property type="entry name" value="Arm-DNA-bind_3"/>
    <property type="match status" value="1"/>
</dbReference>
<dbReference type="InterPro" id="IPR011010">
    <property type="entry name" value="DNA_brk_join_enz"/>
</dbReference>
<dbReference type="AlphaFoldDB" id="A0A2U0SDN3"/>
<evidence type="ECO:0000256" key="1">
    <source>
        <dbReference type="ARBA" id="ARBA00008857"/>
    </source>
</evidence>
<dbReference type="PROSITE" id="PS51898">
    <property type="entry name" value="TYR_RECOMBINASE"/>
    <property type="match status" value="1"/>
</dbReference>
<dbReference type="InterPro" id="IPR053876">
    <property type="entry name" value="Phage_int_M"/>
</dbReference>
<dbReference type="GO" id="GO:0006310">
    <property type="term" value="P:DNA recombination"/>
    <property type="evidence" value="ECO:0007669"/>
    <property type="project" value="UniProtKB-KW"/>
</dbReference>
<protein>
    <submittedName>
        <fullName evidence="8">Integrase</fullName>
    </submittedName>
</protein>
<evidence type="ECO:0000313" key="9">
    <source>
        <dbReference type="Proteomes" id="UP000245890"/>
    </source>
</evidence>
<dbReference type="Proteomes" id="UP000245890">
    <property type="component" value="Unassembled WGS sequence"/>
</dbReference>
<evidence type="ECO:0000256" key="3">
    <source>
        <dbReference type="ARBA" id="ARBA00023125"/>
    </source>
</evidence>
<accession>A0A2U0SDN3</accession>
<dbReference type="CDD" id="cd00801">
    <property type="entry name" value="INT_P4_C"/>
    <property type="match status" value="1"/>
</dbReference>
<dbReference type="InterPro" id="IPR002104">
    <property type="entry name" value="Integrase_catalytic"/>
</dbReference>
<dbReference type="SUPFAM" id="SSF56349">
    <property type="entry name" value="DNA breaking-rejoining enzymes"/>
    <property type="match status" value="1"/>
</dbReference>
<dbReference type="InterPro" id="IPR013762">
    <property type="entry name" value="Integrase-like_cat_sf"/>
</dbReference>
<dbReference type="InterPro" id="IPR050808">
    <property type="entry name" value="Phage_Integrase"/>
</dbReference>
<dbReference type="Gene3D" id="3.30.160.390">
    <property type="entry name" value="Integrase, DNA-binding domain"/>
    <property type="match status" value="1"/>
</dbReference>
<dbReference type="PROSITE" id="PS51900">
    <property type="entry name" value="CB"/>
    <property type="match status" value="1"/>
</dbReference>
<dbReference type="GO" id="GO:0003677">
    <property type="term" value="F:DNA binding"/>
    <property type="evidence" value="ECO:0007669"/>
    <property type="project" value="UniProtKB-UniRule"/>
</dbReference>
<dbReference type="PANTHER" id="PTHR30629">
    <property type="entry name" value="PROPHAGE INTEGRASE"/>
    <property type="match status" value="1"/>
</dbReference>
<reference evidence="8 9" key="1">
    <citation type="submission" date="2018-05" db="EMBL/GenBank/DDBJ databases">
        <title>Description of Sphingomonas pokkalii sp nov, isolated from the rhizosphere of saline tolerant pokkali rice and its draft genome analysis.</title>
        <authorList>
            <person name="Menon R."/>
            <person name="Kumari S."/>
            <person name="Rameshkumar N."/>
        </authorList>
    </citation>
    <scope>NUCLEOTIDE SEQUENCE [LARGE SCALE GENOMIC DNA]</scope>
    <source>
        <strain evidence="8 9">L3B27</strain>
    </source>
</reference>
<dbReference type="PANTHER" id="PTHR30629:SF9">
    <property type="entry name" value="PROTEIN INTB-RELATED"/>
    <property type="match status" value="1"/>
</dbReference>
<keyword evidence="3 5" id="KW-0238">DNA-binding</keyword>
<dbReference type="Pfam" id="PF00589">
    <property type="entry name" value="Phage_integrase"/>
    <property type="match status" value="1"/>
</dbReference>
<dbReference type="InterPro" id="IPR010998">
    <property type="entry name" value="Integrase_recombinase_N"/>
</dbReference>
<name>A0A2U0SDN3_9SPHN</name>
<keyword evidence="4" id="KW-0233">DNA recombination</keyword>
<keyword evidence="9" id="KW-1185">Reference proteome</keyword>
<dbReference type="InterPro" id="IPR044068">
    <property type="entry name" value="CB"/>
</dbReference>
<feature type="domain" description="Core-binding (CB)" evidence="7">
    <location>
        <begin position="113"/>
        <end position="197"/>
    </location>
</feature>
<evidence type="ECO:0000259" key="7">
    <source>
        <dbReference type="PROSITE" id="PS51900"/>
    </source>
</evidence>
<comment type="caution">
    <text evidence="8">The sequence shown here is derived from an EMBL/GenBank/DDBJ whole genome shotgun (WGS) entry which is preliminary data.</text>
</comment>
<dbReference type="InterPro" id="IPR025166">
    <property type="entry name" value="Integrase_DNA_bind_dom"/>
</dbReference>
<proteinExistence type="inferred from homology"/>
<evidence type="ECO:0000256" key="5">
    <source>
        <dbReference type="PROSITE-ProRule" id="PRU01248"/>
    </source>
</evidence>
<dbReference type="Gene3D" id="1.10.443.10">
    <property type="entry name" value="Intergrase catalytic core"/>
    <property type="match status" value="1"/>
</dbReference>
<evidence type="ECO:0000259" key="6">
    <source>
        <dbReference type="PROSITE" id="PS51898"/>
    </source>
</evidence>
<gene>
    <name evidence="8" type="ORF">DD559_09180</name>
</gene>
<comment type="similarity">
    <text evidence="1">Belongs to the 'phage' integrase family.</text>
</comment>
<dbReference type="EMBL" id="QENQ01000001">
    <property type="protein sequence ID" value="PVX29467.1"/>
    <property type="molecule type" value="Genomic_DNA"/>
</dbReference>
<dbReference type="Gene3D" id="1.10.150.130">
    <property type="match status" value="1"/>
</dbReference>
<dbReference type="GO" id="GO:0015074">
    <property type="term" value="P:DNA integration"/>
    <property type="evidence" value="ECO:0007669"/>
    <property type="project" value="UniProtKB-KW"/>
</dbReference>
<evidence type="ECO:0000256" key="2">
    <source>
        <dbReference type="ARBA" id="ARBA00022908"/>
    </source>
</evidence>
<evidence type="ECO:0000313" key="8">
    <source>
        <dbReference type="EMBL" id="PVX29467.1"/>
    </source>
</evidence>
<sequence>MRPHPFGPSLRKAPTMALSDIAIRKAKTRDKAYKLYDELGLFLLVSPSGSRLWRMKYKRHGVEKKLSLGSYPEVGLRDARNLRDDARELLAEGKDPALERHREKLRREALADITFTRVANEYCSKRRRDGDRAWAPATASRSEYLLSLLDNSIGKMPIHEIEPIDALAAIRKIEKRGKLETARRTLQLASAVFRYAIATARLKSDPTRDLRGALLTPTVTHYGAVTEAKDVGKLLRAIDSYEGQGMTKWALQLAPHVFVRPGELRHARWEEIDLDAAVWTIPAEKMKMRKPHHVPLSTQSIAILLEIRSITGSNGYVFPSMRSRTRPMSDNTLNAALRRLGYSSDEMTAHGFRAMASTLLNESGKWSYDAIERALAHGDSDRVRAAYHRGRHWKERVAMAQWWSDLLDSLRNGATILPFPEAMAC</sequence>
<keyword evidence="2" id="KW-0229">DNA integration</keyword>
<dbReference type="Pfam" id="PF22022">
    <property type="entry name" value="Phage_int_M"/>
    <property type="match status" value="1"/>
</dbReference>
<feature type="domain" description="Tyr recombinase" evidence="6">
    <location>
        <begin position="220"/>
        <end position="404"/>
    </location>
</feature>
<dbReference type="InterPro" id="IPR038488">
    <property type="entry name" value="Integrase_DNA-bd_sf"/>
</dbReference>
<evidence type="ECO:0000256" key="4">
    <source>
        <dbReference type="ARBA" id="ARBA00023172"/>
    </source>
</evidence>